<dbReference type="Gene3D" id="1.20.120.1760">
    <property type="match status" value="1"/>
</dbReference>
<feature type="non-terminal residue" evidence="2">
    <location>
        <position position="230"/>
    </location>
</feature>
<dbReference type="EMBL" id="BART01033438">
    <property type="protein sequence ID" value="GAH07421.1"/>
    <property type="molecule type" value="Genomic_DNA"/>
</dbReference>
<accession>X1CGI8</accession>
<feature type="non-terminal residue" evidence="2">
    <location>
        <position position="1"/>
    </location>
</feature>
<dbReference type="InterPro" id="IPR043130">
    <property type="entry name" value="CDP-OH_PTrfase_TM_dom"/>
</dbReference>
<comment type="caution">
    <text evidence="2">The sequence shown here is derived from an EMBL/GenBank/DDBJ whole genome shotgun (WGS) entry which is preliminary data.</text>
</comment>
<organism evidence="2">
    <name type="scientific">marine sediment metagenome</name>
    <dbReference type="NCBI Taxonomy" id="412755"/>
    <lineage>
        <taxon>unclassified sequences</taxon>
        <taxon>metagenomes</taxon>
        <taxon>ecological metagenomes</taxon>
    </lineage>
</organism>
<dbReference type="GO" id="GO:0016780">
    <property type="term" value="F:phosphotransferase activity, for other substituted phosphate groups"/>
    <property type="evidence" value="ECO:0007669"/>
    <property type="project" value="InterPro"/>
</dbReference>
<name>X1CGI8_9ZZZZ</name>
<dbReference type="GO" id="GO:0008654">
    <property type="term" value="P:phospholipid biosynthetic process"/>
    <property type="evidence" value="ECO:0007669"/>
    <property type="project" value="InterPro"/>
</dbReference>
<dbReference type="GO" id="GO:0016020">
    <property type="term" value="C:membrane"/>
    <property type="evidence" value="ECO:0007669"/>
    <property type="project" value="InterPro"/>
</dbReference>
<keyword evidence="1" id="KW-0472">Membrane</keyword>
<dbReference type="AlphaFoldDB" id="X1CGI8"/>
<gene>
    <name evidence="2" type="ORF">S01H4_57464</name>
</gene>
<keyword evidence="1" id="KW-0812">Transmembrane</keyword>
<keyword evidence="1" id="KW-1133">Transmembrane helix</keyword>
<evidence type="ECO:0000313" key="2">
    <source>
        <dbReference type="EMBL" id="GAH07421.1"/>
    </source>
</evidence>
<evidence type="ECO:0000256" key="1">
    <source>
        <dbReference type="SAM" id="Phobius"/>
    </source>
</evidence>
<feature type="transmembrane region" description="Helical" evidence="1">
    <location>
        <begin position="141"/>
        <end position="168"/>
    </location>
</feature>
<dbReference type="InterPro" id="IPR000462">
    <property type="entry name" value="CDP-OH_P_trans"/>
</dbReference>
<evidence type="ECO:0008006" key="3">
    <source>
        <dbReference type="Google" id="ProtNLM"/>
    </source>
</evidence>
<reference evidence="2" key="1">
    <citation type="journal article" date="2014" name="Front. Microbiol.">
        <title>High frequency of phylogenetically diverse reductive dehalogenase-homologous genes in deep subseafloor sedimentary metagenomes.</title>
        <authorList>
            <person name="Kawai M."/>
            <person name="Futagami T."/>
            <person name="Toyoda A."/>
            <person name="Takaki Y."/>
            <person name="Nishi S."/>
            <person name="Hori S."/>
            <person name="Arai W."/>
            <person name="Tsubouchi T."/>
            <person name="Morono Y."/>
            <person name="Uchiyama I."/>
            <person name="Ito T."/>
            <person name="Fujiyama A."/>
            <person name="Inagaki F."/>
            <person name="Takami H."/>
        </authorList>
    </citation>
    <scope>NUCLEOTIDE SEQUENCE</scope>
    <source>
        <strain evidence="2">Expedition CK06-06</strain>
    </source>
</reference>
<protein>
    <recommendedName>
        <fullName evidence="3">CDP-alcohol phosphatidyltransferase family protein</fullName>
    </recommendedName>
</protein>
<feature type="transmembrane region" description="Helical" evidence="1">
    <location>
        <begin position="199"/>
        <end position="227"/>
    </location>
</feature>
<proteinExistence type="predicted"/>
<dbReference type="Pfam" id="PF01066">
    <property type="entry name" value="CDP-OH_P_transf"/>
    <property type="match status" value="1"/>
</dbReference>
<sequence>HEKEIVYTKGNKIHSNFSNKNQFNILLGKINLKNNAHIFQNNVHSFNDFFNSLNLSKTSFHSSDEISIYKPDMRRDLPLYIYSFRDYKDFKAAKKFLIKRTQKGTLDAIAWYFNRHFENAFVYLIADTRITANHITILVNILGYIVFLLFFLQNWWISLLLLIFINILDGVDGKLARLRNKESKVGHIEHSFDQLFEQAIYVGLGLGSYFVLGHFYIIFILITMLLADSF</sequence>